<evidence type="ECO:0000313" key="2">
    <source>
        <dbReference type="Proteomes" id="UP000639606"/>
    </source>
</evidence>
<gene>
    <name evidence="1" type="ORF">GCM10010185_36680</name>
</gene>
<organism evidence="1 2">
    <name type="scientific">Saccharothrix coeruleofusca</name>
    <dbReference type="NCBI Taxonomy" id="33919"/>
    <lineage>
        <taxon>Bacteria</taxon>
        <taxon>Bacillati</taxon>
        <taxon>Actinomycetota</taxon>
        <taxon>Actinomycetes</taxon>
        <taxon>Pseudonocardiales</taxon>
        <taxon>Pseudonocardiaceae</taxon>
        <taxon>Saccharothrix</taxon>
    </lineage>
</organism>
<dbReference type="InterPro" id="IPR006748">
    <property type="entry name" value="NH2Glyco/OHUrea_AB-resist_kin"/>
</dbReference>
<dbReference type="GO" id="GO:0019748">
    <property type="term" value="P:secondary metabolic process"/>
    <property type="evidence" value="ECO:0007669"/>
    <property type="project" value="InterPro"/>
</dbReference>
<dbReference type="EMBL" id="BMRG01000006">
    <property type="protein sequence ID" value="GGP60864.1"/>
    <property type="molecule type" value="Genomic_DNA"/>
</dbReference>
<dbReference type="InterPro" id="IPR011009">
    <property type="entry name" value="Kinase-like_dom_sf"/>
</dbReference>
<dbReference type="SUPFAM" id="SSF56112">
    <property type="entry name" value="Protein kinase-like (PK-like)"/>
    <property type="match status" value="1"/>
</dbReference>
<sequence>MITVPEGFGHALPPEAATWLAGLPALAAKFCARWQLSPDGPPLHGAVGLVLPVRRADGHPAALKLTWVDEETRGEPLALRAWDGDGAVRLLDHDDAHGALLLERLDHTWSLLDVPIEQALLVAGGLTRRLRTPAGPEFRRWRVPDLVAQNAAAGGPVPARLVAMAVEVGRELVADAGGTLVNEDLHYANVLRGEREPWLAIDPKPLAGDREVGLIALLRNRVAELDGERGLRERFAALVDIAELDVERARRWVFHRAVASWPWCVEKGYADTAEVLAAMARLFSGRVA</sequence>
<proteinExistence type="predicted"/>
<reference evidence="1" key="2">
    <citation type="submission" date="2020-09" db="EMBL/GenBank/DDBJ databases">
        <authorList>
            <person name="Sun Q."/>
            <person name="Ohkuma M."/>
        </authorList>
    </citation>
    <scope>NUCLEOTIDE SEQUENCE</scope>
    <source>
        <strain evidence="1">JCM 3313</strain>
    </source>
</reference>
<dbReference type="AlphaFoldDB" id="A0A918EFG0"/>
<reference evidence="1" key="1">
    <citation type="journal article" date="2014" name="Int. J. Syst. Evol. Microbiol.">
        <title>Complete genome sequence of Corynebacterium casei LMG S-19264T (=DSM 44701T), isolated from a smear-ripened cheese.</title>
        <authorList>
            <consortium name="US DOE Joint Genome Institute (JGI-PGF)"/>
            <person name="Walter F."/>
            <person name="Albersmeier A."/>
            <person name="Kalinowski J."/>
            <person name="Ruckert C."/>
        </authorList>
    </citation>
    <scope>NUCLEOTIDE SEQUENCE</scope>
    <source>
        <strain evidence="1">JCM 3313</strain>
    </source>
</reference>
<dbReference type="Proteomes" id="UP000639606">
    <property type="component" value="Unassembled WGS sequence"/>
</dbReference>
<protein>
    <submittedName>
        <fullName evidence="1">Aminoglycoside O-phosphotransferase</fullName>
    </submittedName>
</protein>
<comment type="caution">
    <text evidence="1">The sequence shown here is derived from an EMBL/GenBank/DDBJ whole genome shotgun (WGS) entry which is preliminary data.</text>
</comment>
<keyword evidence="2" id="KW-1185">Reference proteome</keyword>
<accession>A0A918EFG0</accession>
<dbReference type="GO" id="GO:0016773">
    <property type="term" value="F:phosphotransferase activity, alcohol group as acceptor"/>
    <property type="evidence" value="ECO:0007669"/>
    <property type="project" value="InterPro"/>
</dbReference>
<dbReference type="Pfam" id="PF04655">
    <property type="entry name" value="APH_6_hur"/>
    <property type="match status" value="1"/>
</dbReference>
<name>A0A918EFG0_9PSEU</name>
<dbReference type="RefSeq" id="WP_189224485.1">
    <property type="nucleotide sequence ID" value="NZ_BMRG01000006.1"/>
</dbReference>
<evidence type="ECO:0000313" key="1">
    <source>
        <dbReference type="EMBL" id="GGP60864.1"/>
    </source>
</evidence>